<sequence>MGVYKPLFPGNGTVMEETWIKVHGAGEVRGEARGMAKAVLRVLDAGRLKISEGVRNQIMDCSDQRMLETPLDLSLAVTNGGELLLESCTKTEP</sequence>
<comment type="caution">
    <text evidence="1">The sequence shown here is derived from an EMBL/GenBank/DDBJ whole genome shotgun (WGS) entry which is preliminary data.</text>
</comment>
<evidence type="ECO:0000313" key="1">
    <source>
        <dbReference type="EMBL" id="MCS0600383.1"/>
    </source>
</evidence>
<name>A0ABT2AVU9_9ACTN</name>
<proteinExistence type="predicted"/>
<protein>
    <submittedName>
        <fullName evidence="1">Uncharacterized protein</fullName>
    </submittedName>
</protein>
<dbReference type="RefSeq" id="WP_258776706.1">
    <property type="nucleotide sequence ID" value="NZ_JANUGP010000002.1"/>
</dbReference>
<accession>A0ABT2AVU9</accession>
<evidence type="ECO:0000313" key="2">
    <source>
        <dbReference type="Proteomes" id="UP001205612"/>
    </source>
</evidence>
<organism evidence="1 2">
    <name type="scientific">Streptomyces pyxinicus</name>
    <dbReference type="NCBI Taxonomy" id="2970331"/>
    <lineage>
        <taxon>Bacteria</taxon>
        <taxon>Bacillati</taxon>
        <taxon>Actinomycetota</taxon>
        <taxon>Actinomycetes</taxon>
        <taxon>Kitasatosporales</taxon>
        <taxon>Streptomycetaceae</taxon>
        <taxon>Streptomyces</taxon>
    </lineage>
</organism>
<keyword evidence="2" id="KW-1185">Reference proteome</keyword>
<gene>
    <name evidence="1" type="ORF">NX794_03930</name>
</gene>
<dbReference type="Proteomes" id="UP001205612">
    <property type="component" value="Unassembled WGS sequence"/>
</dbReference>
<reference evidence="1 2" key="1">
    <citation type="submission" date="2022-08" db="EMBL/GenBank/DDBJ databases">
        <authorList>
            <person name="Somphong A."/>
            <person name="Phongsopitanun W."/>
        </authorList>
    </citation>
    <scope>NUCLEOTIDE SEQUENCE [LARGE SCALE GENOMIC DNA]</scope>
    <source>
        <strain evidence="1 2">LP11</strain>
    </source>
</reference>
<dbReference type="EMBL" id="JANUGP010000002">
    <property type="protein sequence ID" value="MCS0600383.1"/>
    <property type="molecule type" value="Genomic_DNA"/>
</dbReference>